<dbReference type="KEGG" id="thei:K1720_02975"/>
<accession>A0A9E7MB79</accession>
<sequence>MKVVQTEIDQSTYNVLKAIAIHRGVPLKEIIREILRDYTETHKKELVENIHKDPIWEGIGLLNTGDPEASEKDTWGVVGWSSE</sequence>
<name>A0A9E7MB79_9EURY</name>
<protein>
    <recommendedName>
        <fullName evidence="3">Ribbon-helix-helix protein, CopG family</fullName>
    </recommendedName>
</protein>
<proteinExistence type="predicted"/>
<reference evidence="1 2" key="1">
    <citation type="submission" date="2021-08" db="EMBL/GenBank/DDBJ databases">
        <title>Thermococcus onnuriiensis IOH2.</title>
        <authorList>
            <person name="Park Y.-J."/>
        </authorList>
    </citation>
    <scope>NUCLEOTIDE SEQUENCE [LARGE SCALE GENOMIC DNA]</scope>
    <source>
        <strain evidence="1 2">IOH2</strain>
    </source>
</reference>
<evidence type="ECO:0008006" key="3">
    <source>
        <dbReference type="Google" id="ProtNLM"/>
    </source>
</evidence>
<evidence type="ECO:0000313" key="1">
    <source>
        <dbReference type="EMBL" id="USH00857.1"/>
    </source>
</evidence>
<keyword evidence="2" id="KW-1185">Reference proteome</keyword>
<dbReference type="AlphaFoldDB" id="A0A9E7MB79"/>
<gene>
    <name evidence="1" type="ORF">K1720_02975</name>
</gene>
<organism evidence="1 2">
    <name type="scientific">Thermococcus argininiproducens</name>
    <dbReference type="NCBI Taxonomy" id="2866384"/>
    <lineage>
        <taxon>Archaea</taxon>
        <taxon>Methanobacteriati</taxon>
        <taxon>Methanobacteriota</taxon>
        <taxon>Thermococci</taxon>
        <taxon>Thermococcales</taxon>
        <taxon>Thermococcaceae</taxon>
        <taxon>Thermococcus</taxon>
    </lineage>
</organism>
<dbReference type="Proteomes" id="UP001056425">
    <property type="component" value="Chromosome"/>
</dbReference>
<evidence type="ECO:0000313" key="2">
    <source>
        <dbReference type="Proteomes" id="UP001056425"/>
    </source>
</evidence>
<dbReference type="EMBL" id="CP080572">
    <property type="protein sequence ID" value="USH00857.1"/>
    <property type="molecule type" value="Genomic_DNA"/>
</dbReference>